<dbReference type="Proteomes" id="UP000640052">
    <property type="component" value="Unassembled WGS sequence"/>
</dbReference>
<feature type="region of interest" description="Disordered" evidence="6">
    <location>
        <begin position="61"/>
        <end position="127"/>
    </location>
</feature>
<dbReference type="Pfam" id="PF13396">
    <property type="entry name" value="PLDc_N"/>
    <property type="match status" value="1"/>
</dbReference>
<keyword evidence="3 7" id="KW-0812">Transmembrane</keyword>
<feature type="compositionally biased region" description="Basic and acidic residues" evidence="6">
    <location>
        <begin position="92"/>
        <end position="120"/>
    </location>
</feature>
<gene>
    <name evidence="9" type="ORF">Aph01nite_56290</name>
</gene>
<organism evidence="9 10">
    <name type="scientific">Acrocarpospora phusangensis</name>
    <dbReference type="NCBI Taxonomy" id="1070424"/>
    <lineage>
        <taxon>Bacteria</taxon>
        <taxon>Bacillati</taxon>
        <taxon>Actinomycetota</taxon>
        <taxon>Actinomycetes</taxon>
        <taxon>Streptosporangiales</taxon>
        <taxon>Streptosporangiaceae</taxon>
        <taxon>Acrocarpospora</taxon>
    </lineage>
</organism>
<evidence type="ECO:0000256" key="5">
    <source>
        <dbReference type="ARBA" id="ARBA00023136"/>
    </source>
</evidence>
<comment type="subcellular location">
    <subcellularLocation>
        <location evidence="1">Cell membrane</location>
        <topology evidence="1">Multi-pass membrane protein</topology>
    </subcellularLocation>
</comment>
<feature type="transmembrane region" description="Helical" evidence="7">
    <location>
        <begin position="37"/>
        <end position="57"/>
    </location>
</feature>
<evidence type="ECO:0000313" key="10">
    <source>
        <dbReference type="Proteomes" id="UP000640052"/>
    </source>
</evidence>
<dbReference type="AlphaFoldDB" id="A0A919UMW3"/>
<dbReference type="RefSeq" id="WP_204043976.1">
    <property type="nucleotide sequence ID" value="NZ_BOOA01000053.1"/>
</dbReference>
<evidence type="ECO:0000256" key="1">
    <source>
        <dbReference type="ARBA" id="ARBA00004651"/>
    </source>
</evidence>
<dbReference type="InterPro" id="IPR027379">
    <property type="entry name" value="CLS_N"/>
</dbReference>
<protein>
    <submittedName>
        <fullName evidence="9">Membrane protein</fullName>
    </submittedName>
</protein>
<dbReference type="EMBL" id="BOOA01000053">
    <property type="protein sequence ID" value="GIH27319.1"/>
    <property type="molecule type" value="Genomic_DNA"/>
</dbReference>
<evidence type="ECO:0000256" key="7">
    <source>
        <dbReference type="SAM" id="Phobius"/>
    </source>
</evidence>
<name>A0A919UMW3_9ACTN</name>
<keyword evidence="4 7" id="KW-1133">Transmembrane helix</keyword>
<proteinExistence type="predicted"/>
<dbReference type="GO" id="GO:0005886">
    <property type="term" value="C:plasma membrane"/>
    <property type="evidence" value="ECO:0007669"/>
    <property type="project" value="UniProtKB-SubCell"/>
</dbReference>
<accession>A0A919UMW3</accession>
<evidence type="ECO:0000256" key="3">
    <source>
        <dbReference type="ARBA" id="ARBA00022692"/>
    </source>
</evidence>
<keyword evidence="10" id="KW-1185">Reference proteome</keyword>
<keyword evidence="2" id="KW-1003">Cell membrane</keyword>
<evidence type="ECO:0000256" key="6">
    <source>
        <dbReference type="SAM" id="MobiDB-lite"/>
    </source>
</evidence>
<feature type="domain" description="Cardiolipin synthase N-terminal" evidence="8">
    <location>
        <begin position="15"/>
        <end position="59"/>
    </location>
</feature>
<keyword evidence="5 7" id="KW-0472">Membrane</keyword>
<reference evidence="9" key="1">
    <citation type="submission" date="2021-01" db="EMBL/GenBank/DDBJ databases">
        <title>Whole genome shotgun sequence of Acrocarpospora phusangensis NBRC 108782.</title>
        <authorList>
            <person name="Komaki H."/>
            <person name="Tamura T."/>
        </authorList>
    </citation>
    <scope>NUCLEOTIDE SEQUENCE</scope>
    <source>
        <strain evidence="9">NBRC 108782</strain>
    </source>
</reference>
<sequence>MVIIRGVVVLLLIGLWLYCVLDVITTPAGQHRNMPKLVWLAVVIILPTVGSLLWLIAGRPRRTGQARAQGPRSQQSPPRERRPLSPDDDEEFLRKLRERAEEQRRAARDKADPESPDASKPEPAPEE</sequence>
<evidence type="ECO:0000256" key="4">
    <source>
        <dbReference type="ARBA" id="ARBA00022989"/>
    </source>
</evidence>
<evidence type="ECO:0000259" key="8">
    <source>
        <dbReference type="Pfam" id="PF13396"/>
    </source>
</evidence>
<feature type="compositionally biased region" description="Low complexity" evidence="6">
    <location>
        <begin position="67"/>
        <end position="77"/>
    </location>
</feature>
<comment type="caution">
    <text evidence="9">The sequence shown here is derived from an EMBL/GenBank/DDBJ whole genome shotgun (WGS) entry which is preliminary data.</text>
</comment>
<evidence type="ECO:0000313" key="9">
    <source>
        <dbReference type="EMBL" id="GIH27319.1"/>
    </source>
</evidence>
<evidence type="ECO:0000256" key="2">
    <source>
        <dbReference type="ARBA" id="ARBA00022475"/>
    </source>
</evidence>